<evidence type="ECO:0000313" key="2">
    <source>
        <dbReference type="EMBL" id="KAK0145288.1"/>
    </source>
</evidence>
<name>A0AA47MRJ3_MERPO</name>
<protein>
    <submittedName>
        <fullName evidence="2">Uncharacterized protein</fullName>
    </submittedName>
</protein>
<accession>A0AA47MRJ3</accession>
<reference evidence="2" key="1">
    <citation type="journal article" date="2023" name="Front. Mar. Sci.">
        <title>A new Merluccius polli reference genome to investigate the effects of global change in West African waters.</title>
        <authorList>
            <person name="Mateo J.L."/>
            <person name="Blanco-Fernandez C."/>
            <person name="Garcia-Vazquez E."/>
            <person name="Machado-Schiaffino G."/>
        </authorList>
    </citation>
    <scope>NUCLEOTIDE SEQUENCE</scope>
    <source>
        <strain evidence="2">C29</strain>
        <tissue evidence="2">Fin</tissue>
    </source>
</reference>
<sequence length="150" mass="16933">MKALMEDADTREEEEREPSYDDSYDTEDPAHTKVTHCTARVDYRGGLQHWDHRPHLLHSETLPVMRTSTLGPCPHPPRPSIDEDKASLELEESDSEEPEVGRPLKRRVVKRKLSFFGAEVEKSGVITGPMPLATKFKGARKMVVVLTDIG</sequence>
<evidence type="ECO:0000256" key="1">
    <source>
        <dbReference type="SAM" id="MobiDB-lite"/>
    </source>
</evidence>
<feature type="region of interest" description="Disordered" evidence="1">
    <location>
        <begin position="1"/>
        <end position="33"/>
    </location>
</feature>
<proteinExistence type="predicted"/>
<feature type="compositionally biased region" description="Acidic residues" evidence="1">
    <location>
        <begin position="89"/>
        <end position="98"/>
    </location>
</feature>
<evidence type="ECO:0000313" key="3">
    <source>
        <dbReference type="Proteomes" id="UP001174136"/>
    </source>
</evidence>
<feature type="region of interest" description="Disordered" evidence="1">
    <location>
        <begin position="61"/>
        <end position="103"/>
    </location>
</feature>
<gene>
    <name evidence="2" type="ORF">N1851_015831</name>
</gene>
<keyword evidence="3" id="KW-1185">Reference proteome</keyword>
<dbReference type="Proteomes" id="UP001174136">
    <property type="component" value="Unassembled WGS sequence"/>
</dbReference>
<organism evidence="2 3">
    <name type="scientific">Merluccius polli</name>
    <name type="common">Benguela hake</name>
    <name type="synonym">Merluccius cadenati</name>
    <dbReference type="NCBI Taxonomy" id="89951"/>
    <lineage>
        <taxon>Eukaryota</taxon>
        <taxon>Metazoa</taxon>
        <taxon>Chordata</taxon>
        <taxon>Craniata</taxon>
        <taxon>Vertebrata</taxon>
        <taxon>Euteleostomi</taxon>
        <taxon>Actinopterygii</taxon>
        <taxon>Neopterygii</taxon>
        <taxon>Teleostei</taxon>
        <taxon>Neoteleostei</taxon>
        <taxon>Acanthomorphata</taxon>
        <taxon>Zeiogadaria</taxon>
        <taxon>Gadariae</taxon>
        <taxon>Gadiformes</taxon>
        <taxon>Gadoidei</taxon>
        <taxon>Merlucciidae</taxon>
        <taxon>Merluccius</taxon>
    </lineage>
</organism>
<dbReference type="EMBL" id="JAOPHQ010002868">
    <property type="protein sequence ID" value="KAK0145288.1"/>
    <property type="molecule type" value="Genomic_DNA"/>
</dbReference>
<dbReference type="AlphaFoldDB" id="A0AA47MRJ3"/>
<comment type="caution">
    <text evidence="2">The sequence shown here is derived from an EMBL/GenBank/DDBJ whole genome shotgun (WGS) entry which is preliminary data.</text>
</comment>
<feature type="compositionally biased region" description="Acidic residues" evidence="1">
    <location>
        <begin position="1"/>
        <end position="27"/>
    </location>
</feature>